<comment type="similarity">
    <text evidence="2">Belongs to the cytochrome P450 family.</text>
</comment>
<evidence type="ECO:0000256" key="3">
    <source>
        <dbReference type="ARBA" id="ARBA00022723"/>
    </source>
</evidence>
<dbReference type="PANTHER" id="PTHR24305">
    <property type="entry name" value="CYTOCHROME P450"/>
    <property type="match status" value="1"/>
</dbReference>
<dbReference type="AlphaFoldDB" id="A0AA40CNT2"/>
<name>A0AA40CNT2_9PEZI</name>
<dbReference type="Proteomes" id="UP001175001">
    <property type="component" value="Unassembled WGS sequence"/>
</dbReference>
<keyword evidence="4" id="KW-0408">Iron</keyword>
<dbReference type="InterPro" id="IPR050121">
    <property type="entry name" value="Cytochrome_P450_monoxygenase"/>
</dbReference>
<dbReference type="PRINTS" id="PR00463">
    <property type="entry name" value="EP450I"/>
</dbReference>
<gene>
    <name evidence="5" type="ORF">DIS24_g8130</name>
</gene>
<protein>
    <submittedName>
        <fullName evidence="5">Cytochrome P450 monooxygenase</fullName>
    </submittedName>
</protein>
<dbReference type="Pfam" id="PF00067">
    <property type="entry name" value="p450"/>
    <property type="match status" value="1"/>
</dbReference>
<keyword evidence="3" id="KW-0479">Metal-binding</keyword>
<sequence length="318" mass="35637">MALSQPRSVADPHAFKEIYRAGGKFIKSELYGVVKGKRKFDLSGERDEAIHGAQRRLVARAYTKDSMRTLQASVDVLIVNFMKKLEQFDGKSVSLGYWLQLFAFDAIGAVSFSRSFGYVKAGNDNGLFARLRNSLKSISWLQHAPWIIYMHNAMMPLIGNWLAFNDRNVYFFEFAKAEVAQRKEQGGHNKDIVGQMLATQKEKPELDDTSMAFMMTTNVFAGSDTTATSLRAVILMLLRHPAAYRRLVDELDEKRAKGELSDPVTLEESEAWPYLQGVLYEGLRLYPAVGSSLPRVVPQGGMNIGDHYVPPGVSLQSD</sequence>
<dbReference type="InterPro" id="IPR002401">
    <property type="entry name" value="Cyt_P450_E_grp-I"/>
</dbReference>
<dbReference type="InterPro" id="IPR001128">
    <property type="entry name" value="Cyt_P450"/>
</dbReference>
<evidence type="ECO:0000256" key="1">
    <source>
        <dbReference type="ARBA" id="ARBA00001971"/>
    </source>
</evidence>
<dbReference type="GO" id="GO:0016705">
    <property type="term" value="F:oxidoreductase activity, acting on paired donors, with incorporation or reduction of molecular oxygen"/>
    <property type="evidence" value="ECO:0007669"/>
    <property type="project" value="InterPro"/>
</dbReference>
<evidence type="ECO:0000256" key="2">
    <source>
        <dbReference type="ARBA" id="ARBA00010617"/>
    </source>
</evidence>
<organism evidence="5 6">
    <name type="scientific">Lasiodiplodia hormozganensis</name>
    <dbReference type="NCBI Taxonomy" id="869390"/>
    <lineage>
        <taxon>Eukaryota</taxon>
        <taxon>Fungi</taxon>
        <taxon>Dikarya</taxon>
        <taxon>Ascomycota</taxon>
        <taxon>Pezizomycotina</taxon>
        <taxon>Dothideomycetes</taxon>
        <taxon>Dothideomycetes incertae sedis</taxon>
        <taxon>Botryosphaeriales</taxon>
        <taxon>Botryosphaeriaceae</taxon>
        <taxon>Lasiodiplodia</taxon>
    </lineage>
</organism>
<reference evidence="5" key="1">
    <citation type="submission" date="2023-06" db="EMBL/GenBank/DDBJ databases">
        <title>Multi-omics analyses reveal the molecular pathogenesis toolkit of Lasiodiplodia hormozganensis, a cross-kingdom pathogen.</title>
        <authorList>
            <person name="Felix C."/>
            <person name="Meneses R."/>
            <person name="Goncalves M.F.M."/>
            <person name="Tilleman L."/>
            <person name="Duarte A.S."/>
            <person name="Jorrin-Novo J.V."/>
            <person name="Van De Peer Y."/>
            <person name="Deforce D."/>
            <person name="Van Nieuwerburgh F."/>
            <person name="Esteves A.C."/>
            <person name="Alves A."/>
        </authorList>
    </citation>
    <scope>NUCLEOTIDE SEQUENCE</scope>
    <source>
        <strain evidence="5">CBS 339.90</strain>
    </source>
</reference>
<keyword evidence="6" id="KW-1185">Reference proteome</keyword>
<evidence type="ECO:0000256" key="4">
    <source>
        <dbReference type="ARBA" id="ARBA00023004"/>
    </source>
</evidence>
<accession>A0AA40CNT2</accession>
<keyword evidence="5" id="KW-0503">Monooxygenase</keyword>
<dbReference type="Gene3D" id="1.10.630.10">
    <property type="entry name" value="Cytochrome P450"/>
    <property type="match status" value="1"/>
</dbReference>
<dbReference type="PANTHER" id="PTHR24305:SF232">
    <property type="entry name" value="P450, PUTATIVE (EUROFUNG)-RELATED"/>
    <property type="match status" value="1"/>
</dbReference>
<dbReference type="SUPFAM" id="SSF48264">
    <property type="entry name" value="Cytochrome P450"/>
    <property type="match status" value="1"/>
</dbReference>
<comment type="caution">
    <text evidence="5">The sequence shown here is derived from an EMBL/GenBank/DDBJ whole genome shotgun (WGS) entry which is preliminary data.</text>
</comment>
<dbReference type="GO" id="GO:0020037">
    <property type="term" value="F:heme binding"/>
    <property type="evidence" value="ECO:0007669"/>
    <property type="project" value="InterPro"/>
</dbReference>
<dbReference type="EMBL" id="JAUJDW010000057">
    <property type="protein sequence ID" value="KAK0645202.1"/>
    <property type="molecule type" value="Genomic_DNA"/>
</dbReference>
<keyword evidence="5" id="KW-0560">Oxidoreductase</keyword>
<dbReference type="GO" id="GO:0005506">
    <property type="term" value="F:iron ion binding"/>
    <property type="evidence" value="ECO:0007669"/>
    <property type="project" value="InterPro"/>
</dbReference>
<proteinExistence type="inferred from homology"/>
<dbReference type="InterPro" id="IPR036396">
    <property type="entry name" value="Cyt_P450_sf"/>
</dbReference>
<evidence type="ECO:0000313" key="6">
    <source>
        <dbReference type="Proteomes" id="UP001175001"/>
    </source>
</evidence>
<comment type="cofactor">
    <cofactor evidence="1">
        <name>heme</name>
        <dbReference type="ChEBI" id="CHEBI:30413"/>
    </cofactor>
</comment>
<dbReference type="GO" id="GO:0004497">
    <property type="term" value="F:monooxygenase activity"/>
    <property type="evidence" value="ECO:0007669"/>
    <property type="project" value="UniProtKB-KW"/>
</dbReference>
<evidence type="ECO:0000313" key="5">
    <source>
        <dbReference type="EMBL" id="KAK0645202.1"/>
    </source>
</evidence>